<protein>
    <submittedName>
        <fullName evidence="7">Uncharacterized protein</fullName>
    </submittedName>
</protein>
<dbReference type="AlphaFoldDB" id="A0A0L0VMS0"/>
<evidence type="ECO:0000256" key="2">
    <source>
        <dbReference type="ARBA" id="ARBA00023015"/>
    </source>
</evidence>
<dbReference type="GO" id="GO:0000981">
    <property type="term" value="F:DNA-binding transcription factor activity, RNA polymerase II-specific"/>
    <property type="evidence" value="ECO:0007669"/>
    <property type="project" value="TreeGrafter"/>
</dbReference>
<evidence type="ECO:0000313" key="8">
    <source>
        <dbReference type="Proteomes" id="UP000054564"/>
    </source>
</evidence>
<dbReference type="InterPro" id="IPR032675">
    <property type="entry name" value="LRR_dom_sf"/>
</dbReference>
<sequence length="513" mass="57009">MPFACFICCNKKGPQAWTARQPINGQDQARPECSTKCLNSGRANESEIPRLCQAWCQSPPNRPATTPAPAGGRGGLPVNPLLPLTLVSRTFRRCAQARLFNNVRLKDQCEAYLFLQALTCTSTEESVVRSTPIDSRAEHDTTQGGELESLQSSDNSHSNLHRLTRLVRSIQFAWNGPSSMGMGGGSLICDIVRSCPLLKDIAIRIPFLDHCEEPLLEALKSRPLVKKILIYADIARCNALQSQEAVTRLFNSCDSLETVDLSGICGWPVELDHTLMKPIPTMNCALQTIILLYPQLDYSELSCFLKSSLQSMPDASNHSTKVEAEPDGLMPNPEGIDPAKNRGLFDIVFKSSSAPLRKIKYLNISGNLVGSEFFNLLPQSIVTLDLDDCRISGTAFSNALSSWRGIDGVELPTGPTCPQSQSRMDERLQWLHNLRSCSIPNEHKWSWRTRKDIWTKMQARGVDYRGDWRKGFHWMRDKEHNEDEDEDDQGKGTDGSDCVSDETSSDCSGHGCC</sequence>
<keyword evidence="4" id="KW-0804">Transcription</keyword>
<evidence type="ECO:0000256" key="4">
    <source>
        <dbReference type="ARBA" id="ARBA00023163"/>
    </source>
</evidence>
<comment type="caution">
    <text evidence="7">The sequence shown here is derived from an EMBL/GenBank/DDBJ whole genome shotgun (WGS) entry which is preliminary data.</text>
</comment>
<dbReference type="PANTHER" id="PTHR11988:SF27">
    <property type="entry name" value="GH27708P"/>
    <property type="match status" value="1"/>
</dbReference>
<evidence type="ECO:0000256" key="1">
    <source>
        <dbReference type="ARBA" id="ARBA00004123"/>
    </source>
</evidence>
<dbReference type="GO" id="GO:0000978">
    <property type="term" value="F:RNA polymerase II cis-regulatory region sequence-specific DNA binding"/>
    <property type="evidence" value="ECO:0007669"/>
    <property type="project" value="TreeGrafter"/>
</dbReference>
<dbReference type="Proteomes" id="UP000054564">
    <property type="component" value="Unassembled WGS sequence"/>
</dbReference>
<comment type="subcellular location">
    <subcellularLocation>
        <location evidence="1">Nucleus</location>
    </subcellularLocation>
</comment>
<keyword evidence="3" id="KW-0238">DNA-binding</keyword>
<dbReference type="PANTHER" id="PTHR11988">
    <property type="entry name" value="THYROTROPH EMBRYONIC FACTOR RELATED"/>
    <property type="match status" value="1"/>
</dbReference>
<feature type="region of interest" description="Disordered" evidence="6">
    <location>
        <begin position="131"/>
        <end position="156"/>
    </location>
</feature>
<keyword evidence="8" id="KW-1185">Reference proteome</keyword>
<evidence type="ECO:0000256" key="3">
    <source>
        <dbReference type="ARBA" id="ARBA00023125"/>
    </source>
</evidence>
<gene>
    <name evidence="7" type="ORF">PSTG_06243</name>
</gene>
<evidence type="ECO:0000256" key="5">
    <source>
        <dbReference type="ARBA" id="ARBA00023242"/>
    </source>
</evidence>
<keyword evidence="2" id="KW-0805">Transcription regulation</keyword>
<evidence type="ECO:0000313" key="7">
    <source>
        <dbReference type="EMBL" id="KNF00551.1"/>
    </source>
</evidence>
<feature type="region of interest" description="Disordered" evidence="6">
    <location>
        <begin position="479"/>
        <end position="513"/>
    </location>
</feature>
<proteinExistence type="predicted"/>
<evidence type="ECO:0000256" key="6">
    <source>
        <dbReference type="SAM" id="MobiDB-lite"/>
    </source>
</evidence>
<name>A0A0L0VMS0_9BASI</name>
<dbReference type="SUPFAM" id="SSF52047">
    <property type="entry name" value="RNI-like"/>
    <property type="match status" value="1"/>
</dbReference>
<dbReference type="InterPro" id="IPR040223">
    <property type="entry name" value="PAR_bZIP"/>
</dbReference>
<dbReference type="EMBL" id="AJIL01000036">
    <property type="protein sequence ID" value="KNF00551.1"/>
    <property type="molecule type" value="Genomic_DNA"/>
</dbReference>
<organism evidence="7 8">
    <name type="scientific">Puccinia striiformis f. sp. tritici PST-78</name>
    <dbReference type="NCBI Taxonomy" id="1165861"/>
    <lineage>
        <taxon>Eukaryota</taxon>
        <taxon>Fungi</taxon>
        <taxon>Dikarya</taxon>
        <taxon>Basidiomycota</taxon>
        <taxon>Pucciniomycotina</taxon>
        <taxon>Pucciniomycetes</taxon>
        <taxon>Pucciniales</taxon>
        <taxon>Pucciniaceae</taxon>
        <taxon>Puccinia</taxon>
    </lineage>
</organism>
<dbReference type="GO" id="GO:0005634">
    <property type="term" value="C:nucleus"/>
    <property type="evidence" value="ECO:0007669"/>
    <property type="project" value="UniProtKB-SubCell"/>
</dbReference>
<dbReference type="OrthoDB" id="10517189at2759"/>
<dbReference type="Gene3D" id="3.80.10.10">
    <property type="entry name" value="Ribonuclease Inhibitor"/>
    <property type="match status" value="1"/>
</dbReference>
<reference evidence="8" key="1">
    <citation type="submission" date="2014-03" db="EMBL/GenBank/DDBJ databases">
        <title>The Genome Sequence of Puccinia striiformis f. sp. tritici PST-78.</title>
        <authorList>
            <consortium name="The Broad Institute Genome Sequencing Platform"/>
            <person name="Cuomo C."/>
            <person name="Hulbert S."/>
            <person name="Chen X."/>
            <person name="Walker B."/>
            <person name="Young S.K."/>
            <person name="Zeng Q."/>
            <person name="Gargeya S."/>
            <person name="Fitzgerald M."/>
            <person name="Haas B."/>
            <person name="Abouelleil A."/>
            <person name="Alvarado L."/>
            <person name="Arachchi H.M."/>
            <person name="Berlin A.M."/>
            <person name="Chapman S.B."/>
            <person name="Goldberg J."/>
            <person name="Griggs A."/>
            <person name="Gujja S."/>
            <person name="Hansen M."/>
            <person name="Howarth C."/>
            <person name="Imamovic A."/>
            <person name="Larimer J."/>
            <person name="McCowan C."/>
            <person name="Montmayeur A."/>
            <person name="Murphy C."/>
            <person name="Neiman D."/>
            <person name="Pearson M."/>
            <person name="Priest M."/>
            <person name="Roberts A."/>
            <person name="Saif S."/>
            <person name="Shea T."/>
            <person name="Sisk P."/>
            <person name="Sykes S."/>
            <person name="Wortman J."/>
            <person name="Nusbaum C."/>
            <person name="Birren B."/>
        </authorList>
    </citation>
    <scope>NUCLEOTIDE SEQUENCE [LARGE SCALE GENOMIC DNA]</scope>
    <source>
        <strain evidence="8">race PST-78</strain>
    </source>
</reference>
<accession>A0A0L0VMS0</accession>
<keyword evidence="5" id="KW-0539">Nucleus</keyword>